<feature type="transmembrane region" description="Helical" evidence="6">
    <location>
        <begin position="358"/>
        <end position="379"/>
    </location>
</feature>
<gene>
    <name evidence="7" type="ORF">GCM10009676_31700</name>
</gene>
<dbReference type="Pfam" id="PF07690">
    <property type="entry name" value="MFS_1"/>
    <property type="match status" value="1"/>
</dbReference>
<dbReference type="Proteomes" id="UP001500653">
    <property type="component" value="Unassembled WGS sequence"/>
</dbReference>
<dbReference type="PANTHER" id="PTHR23513:SF11">
    <property type="entry name" value="STAPHYLOFERRIN A TRANSPORTER"/>
    <property type="match status" value="1"/>
</dbReference>
<dbReference type="Gene3D" id="1.20.1250.20">
    <property type="entry name" value="MFS general substrate transporter like domains"/>
    <property type="match status" value="1"/>
</dbReference>
<evidence type="ECO:0000256" key="3">
    <source>
        <dbReference type="ARBA" id="ARBA00022692"/>
    </source>
</evidence>
<comment type="subcellular location">
    <subcellularLocation>
        <location evidence="1">Cell membrane</location>
        <topology evidence="1">Multi-pass membrane protein</topology>
    </subcellularLocation>
</comment>
<feature type="transmembrane region" description="Helical" evidence="6">
    <location>
        <begin position="220"/>
        <end position="241"/>
    </location>
</feature>
<keyword evidence="5 6" id="KW-0472">Membrane</keyword>
<feature type="transmembrane region" description="Helical" evidence="6">
    <location>
        <begin position="300"/>
        <end position="321"/>
    </location>
</feature>
<dbReference type="RefSeq" id="WP_253862270.1">
    <property type="nucleotide sequence ID" value="NZ_BAAALN010000008.1"/>
</dbReference>
<evidence type="ECO:0000313" key="8">
    <source>
        <dbReference type="Proteomes" id="UP001500653"/>
    </source>
</evidence>
<protein>
    <submittedName>
        <fullName evidence="7">MFS transporter</fullName>
    </submittedName>
</protein>
<dbReference type="SUPFAM" id="SSF103473">
    <property type="entry name" value="MFS general substrate transporter"/>
    <property type="match status" value="1"/>
</dbReference>
<keyword evidence="2" id="KW-1003">Cell membrane</keyword>
<dbReference type="EMBL" id="BAAALN010000008">
    <property type="protein sequence ID" value="GAA1243672.1"/>
    <property type="molecule type" value="Genomic_DNA"/>
</dbReference>
<dbReference type="InterPro" id="IPR036259">
    <property type="entry name" value="MFS_trans_sf"/>
</dbReference>
<evidence type="ECO:0000256" key="5">
    <source>
        <dbReference type="ARBA" id="ARBA00023136"/>
    </source>
</evidence>
<feature type="transmembrane region" description="Helical" evidence="6">
    <location>
        <begin position="277"/>
        <end position="294"/>
    </location>
</feature>
<feature type="transmembrane region" description="Helical" evidence="6">
    <location>
        <begin position="333"/>
        <end position="352"/>
    </location>
</feature>
<evidence type="ECO:0000313" key="7">
    <source>
        <dbReference type="EMBL" id="GAA1243672.1"/>
    </source>
</evidence>
<feature type="transmembrane region" description="Helical" evidence="6">
    <location>
        <begin position="96"/>
        <end position="115"/>
    </location>
</feature>
<dbReference type="PRINTS" id="PR00173">
    <property type="entry name" value="EDTRNSPORT"/>
</dbReference>
<organism evidence="7 8">
    <name type="scientific">Prauserella halophila</name>
    <dbReference type="NCBI Taxonomy" id="185641"/>
    <lineage>
        <taxon>Bacteria</taxon>
        <taxon>Bacillati</taxon>
        <taxon>Actinomycetota</taxon>
        <taxon>Actinomycetes</taxon>
        <taxon>Pseudonocardiales</taxon>
        <taxon>Pseudonocardiaceae</taxon>
        <taxon>Prauserella</taxon>
    </lineage>
</organism>
<comment type="caution">
    <text evidence="7">The sequence shown here is derived from an EMBL/GenBank/DDBJ whole genome shotgun (WGS) entry which is preliminary data.</text>
</comment>
<keyword evidence="3 6" id="KW-0812">Transmembrane</keyword>
<feature type="transmembrane region" description="Helical" evidence="6">
    <location>
        <begin position="247"/>
        <end position="265"/>
    </location>
</feature>
<dbReference type="InterPro" id="IPR011701">
    <property type="entry name" value="MFS"/>
</dbReference>
<accession>A0ABP4H3Z7</accession>
<name>A0ABP4H3Z7_9PSEU</name>
<sequence length="392" mass="38078">MRGRYALVGYLAGALAARTGDEMSGPALLLAAVAVTGSVTQGSAVLTALTAAAAVGGPVLGALLDRSGRPGSVLAAVLAGYAAGLGLVLLCLGEVPVPVAVAVAALAGLLNPAVAGGWSSRLPAVAVGGLDRASRFDAMTFSVASLAGPAVAGFVGGSTAVVVSLAVVAFGVPAALALPSARSGPARGSAPGARVLTDVLAGLRAIAGSASLLRATTVSVVSYVGVGVFVVCCPVLGMRRFGDADRGALLLAVLAATGLLANAVLARRRRQPTPDSVILVSTLVLGGGFLLAAVPGGGYAIAAAALCGIGEGPQLAALFAVRHREADAEVRARVFTIGASLKIGGVAVGTALAGVLLAWSLTACLLVAAAAQVLAAGLYRVCASRQRCGVTP</sequence>
<keyword evidence="4 6" id="KW-1133">Transmembrane helix</keyword>
<keyword evidence="8" id="KW-1185">Reference proteome</keyword>
<feature type="transmembrane region" description="Helical" evidence="6">
    <location>
        <begin position="71"/>
        <end position="90"/>
    </location>
</feature>
<evidence type="ECO:0000256" key="6">
    <source>
        <dbReference type="SAM" id="Phobius"/>
    </source>
</evidence>
<evidence type="ECO:0000256" key="2">
    <source>
        <dbReference type="ARBA" id="ARBA00022475"/>
    </source>
</evidence>
<evidence type="ECO:0000256" key="1">
    <source>
        <dbReference type="ARBA" id="ARBA00004651"/>
    </source>
</evidence>
<reference evidence="8" key="1">
    <citation type="journal article" date="2019" name="Int. J. Syst. Evol. Microbiol.">
        <title>The Global Catalogue of Microorganisms (GCM) 10K type strain sequencing project: providing services to taxonomists for standard genome sequencing and annotation.</title>
        <authorList>
            <consortium name="The Broad Institute Genomics Platform"/>
            <consortium name="The Broad Institute Genome Sequencing Center for Infectious Disease"/>
            <person name="Wu L."/>
            <person name="Ma J."/>
        </authorList>
    </citation>
    <scope>NUCLEOTIDE SEQUENCE [LARGE SCALE GENOMIC DNA]</scope>
    <source>
        <strain evidence="8">JCM 13023</strain>
    </source>
</reference>
<proteinExistence type="predicted"/>
<evidence type="ECO:0000256" key="4">
    <source>
        <dbReference type="ARBA" id="ARBA00022989"/>
    </source>
</evidence>
<feature type="transmembrane region" description="Helical" evidence="6">
    <location>
        <begin position="161"/>
        <end position="178"/>
    </location>
</feature>
<dbReference type="PANTHER" id="PTHR23513">
    <property type="entry name" value="INTEGRAL MEMBRANE EFFLUX PROTEIN-RELATED"/>
    <property type="match status" value="1"/>
</dbReference>